<evidence type="ECO:0000313" key="2">
    <source>
        <dbReference type="EMBL" id="GHP00457.1"/>
    </source>
</evidence>
<dbReference type="Proteomes" id="UP000597444">
    <property type="component" value="Unassembled WGS sequence"/>
</dbReference>
<dbReference type="SMART" id="SM00347">
    <property type="entry name" value="HTH_MARR"/>
    <property type="match status" value="1"/>
</dbReference>
<dbReference type="RefSeq" id="WP_220210960.1">
    <property type="nucleotide sequence ID" value="NZ_BNJK01000002.1"/>
</dbReference>
<dbReference type="EMBL" id="BNJK01000002">
    <property type="protein sequence ID" value="GHP00457.1"/>
    <property type="molecule type" value="Genomic_DNA"/>
</dbReference>
<dbReference type="GO" id="GO:0003700">
    <property type="term" value="F:DNA-binding transcription factor activity"/>
    <property type="evidence" value="ECO:0007669"/>
    <property type="project" value="InterPro"/>
</dbReference>
<dbReference type="Pfam" id="PF12802">
    <property type="entry name" value="MarR_2"/>
    <property type="match status" value="1"/>
</dbReference>
<dbReference type="InterPro" id="IPR036390">
    <property type="entry name" value="WH_DNA-bd_sf"/>
</dbReference>
<dbReference type="PANTHER" id="PTHR33164">
    <property type="entry name" value="TRANSCRIPTIONAL REGULATOR, MARR FAMILY"/>
    <property type="match status" value="1"/>
</dbReference>
<dbReference type="Gene3D" id="1.10.10.10">
    <property type="entry name" value="Winged helix-like DNA-binding domain superfamily/Winged helix DNA-binding domain"/>
    <property type="match status" value="1"/>
</dbReference>
<organism evidence="2 3">
    <name type="scientific">Reticulibacter mediterranei</name>
    <dbReference type="NCBI Taxonomy" id="2778369"/>
    <lineage>
        <taxon>Bacteria</taxon>
        <taxon>Bacillati</taxon>
        <taxon>Chloroflexota</taxon>
        <taxon>Ktedonobacteria</taxon>
        <taxon>Ktedonobacterales</taxon>
        <taxon>Reticulibacteraceae</taxon>
        <taxon>Reticulibacter</taxon>
    </lineage>
</organism>
<dbReference type="PROSITE" id="PS50995">
    <property type="entry name" value="HTH_MARR_2"/>
    <property type="match status" value="1"/>
</dbReference>
<comment type="caution">
    <text evidence="2">The sequence shown here is derived from an EMBL/GenBank/DDBJ whole genome shotgun (WGS) entry which is preliminary data.</text>
</comment>
<keyword evidence="3" id="KW-1185">Reference proteome</keyword>
<evidence type="ECO:0000259" key="1">
    <source>
        <dbReference type="PROSITE" id="PS50995"/>
    </source>
</evidence>
<dbReference type="InterPro" id="IPR039422">
    <property type="entry name" value="MarR/SlyA-like"/>
</dbReference>
<dbReference type="GO" id="GO:0006950">
    <property type="term" value="P:response to stress"/>
    <property type="evidence" value="ECO:0007669"/>
    <property type="project" value="TreeGrafter"/>
</dbReference>
<evidence type="ECO:0000313" key="3">
    <source>
        <dbReference type="Proteomes" id="UP000597444"/>
    </source>
</evidence>
<proteinExistence type="predicted"/>
<reference evidence="2" key="1">
    <citation type="submission" date="2020-10" db="EMBL/GenBank/DDBJ databases">
        <title>Taxonomic study of unclassified bacteria belonging to the class Ktedonobacteria.</title>
        <authorList>
            <person name="Yabe S."/>
            <person name="Wang C.M."/>
            <person name="Zheng Y."/>
            <person name="Sakai Y."/>
            <person name="Cavaletti L."/>
            <person name="Monciardini P."/>
            <person name="Donadio S."/>
        </authorList>
    </citation>
    <scope>NUCLEOTIDE SEQUENCE</scope>
    <source>
        <strain evidence="2">ID150040</strain>
    </source>
</reference>
<feature type="domain" description="HTH marR-type" evidence="1">
    <location>
        <begin position="24"/>
        <end position="155"/>
    </location>
</feature>
<accession>A0A8J3J2Q1</accession>
<dbReference type="AlphaFoldDB" id="A0A8J3J2Q1"/>
<gene>
    <name evidence="2" type="ORF">KSF_105040</name>
</gene>
<dbReference type="InterPro" id="IPR000835">
    <property type="entry name" value="HTH_MarR-typ"/>
</dbReference>
<dbReference type="PANTHER" id="PTHR33164:SF43">
    <property type="entry name" value="HTH-TYPE TRANSCRIPTIONAL REPRESSOR YETL"/>
    <property type="match status" value="1"/>
</dbReference>
<protein>
    <recommendedName>
        <fullName evidence="1">HTH marR-type domain-containing protein</fullName>
    </recommendedName>
</protein>
<name>A0A8J3J2Q1_9CHLR</name>
<dbReference type="InterPro" id="IPR036388">
    <property type="entry name" value="WH-like_DNA-bd_sf"/>
</dbReference>
<dbReference type="SUPFAM" id="SSF46785">
    <property type="entry name" value="Winged helix' DNA-binding domain"/>
    <property type="match status" value="1"/>
</dbReference>
<sequence length="170" mass="18675">MDNAQSRDDSKTDELAGRLTKKKSFPLLTILYETARQADAALQGVLAPVNLSTAQWSILHVIDEHPGIAGATIARQGKISPAAVTTMLQRLEATGLIERHAPSHGRAMETFLTSYGRECLQAGDAAVRHVEQLLWSLADERDLIQLLTIMELFITTLDALEKNNAEERGE</sequence>